<dbReference type="AlphaFoldDB" id="E8KH41"/>
<dbReference type="RefSeq" id="WP_005622788.1">
    <property type="nucleotide sequence ID" value="NZ_GL831080.1"/>
</dbReference>
<dbReference type="Gene3D" id="1.10.10.60">
    <property type="entry name" value="Homeodomain-like"/>
    <property type="match status" value="1"/>
</dbReference>
<dbReference type="HOGENOM" id="CLU_1647295_0_0_6"/>
<dbReference type="InterPro" id="IPR003314">
    <property type="entry name" value="Mu-type_HTH"/>
</dbReference>
<organism evidence="2 3">
    <name type="scientific">Actinobacillus ureae ATCC 25976</name>
    <dbReference type="NCBI Taxonomy" id="887324"/>
    <lineage>
        <taxon>Bacteria</taxon>
        <taxon>Pseudomonadati</taxon>
        <taxon>Pseudomonadota</taxon>
        <taxon>Gammaproteobacteria</taxon>
        <taxon>Pasteurellales</taxon>
        <taxon>Pasteurellaceae</taxon>
        <taxon>Actinobacillus</taxon>
    </lineage>
</organism>
<dbReference type="SUPFAM" id="SSF46689">
    <property type="entry name" value="Homeodomain-like"/>
    <property type="match status" value="1"/>
</dbReference>
<keyword evidence="2" id="KW-0238">DNA-binding</keyword>
<evidence type="ECO:0000313" key="3">
    <source>
        <dbReference type="Proteomes" id="UP000005467"/>
    </source>
</evidence>
<dbReference type="PROSITE" id="PS51702">
    <property type="entry name" value="HTH_MU"/>
    <property type="match status" value="1"/>
</dbReference>
<dbReference type="EMBL" id="AEVG01000080">
    <property type="protein sequence ID" value="EFX91785.1"/>
    <property type="molecule type" value="Genomic_DNA"/>
</dbReference>
<dbReference type="Proteomes" id="UP000005467">
    <property type="component" value="Unassembled WGS sequence"/>
</dbReference>
<dbReference type="InterPro" id="IPR009061">
    <property type="entry name" value="DNA-bd_dom_put_sf"/>
</dbReference>
<proteinExistence type="predicted"/>
<accession>E8KH41</accession>
<sequence>MKEWFLAKELVGIGGLPNHATNVTRQAKKQNWEARAAKGVKGGGLEYHISSLSLETQRALRLQAALAEVKPPEMAQPKLNLDLVRKFNEASDKAREKAKAKTEACLQLKAFLDQGFPLMQAIEGAAKAKNVSAGSLKN</sequence>
<keyword evidence="3" id="KW-1185">Reference proteome</keyword>
<dbReference type="Pfam" id="PF02316">
    <property type="entry name" value="HTH_Tnp_Mu_1"/>
    <property type="match status" value="1"/>
</dbReference>
<dbReference type="GO" id="GO:0003677">
    <property type="term" value="F:DNA binding"/>
    <property type="evidence" value="ECO:0007669"/>
    <property type="project" value="UniProtKB-KW"/>
</dbReference>
<dbReference type="Gene3D" id="1.10.10.10">
    <property type="entry name" value="Winged helix-like DNA-binding domain superfamily/Winged helix DNA-binding domain"/>
    <property type="match status" value="1"/>
</dbReference>
<gene>
    <name evidence="2" type="ORF">HMPREF0027_1158</name>
</gene>
<evidence type="ECO:0000259" key="1">
    <source>
        <dbReference type="PROSITE" id="PS51702"/>
    </source>
</evidence>
<dbReference type="InterPro" id="IPR036388">
    <property type="entry name" value="WH-like_DNA-bd_sf"/>
</dbReference>
<name>E8KH41_9PAST</name>
<dbReference type="InterPro" id="IPR009057">
    <property type="entry name" value="Homeodomain-like_sf"/>
</dbReference>
<feature type="domain" description="HTH Mu-type" evidence="1">
    <location>
        <begin position="1"/>
        <end position="68"/>
    </location>
</feature>
<protein>
    <submittedName>
        <fullName evidence="2">Mu DNA-binding domain protein</fullName>
    </submittedName>
</protein>
<dbReference type="SUPFAM" id="SSF46955">
    <property type="entry name" value="Putative DNA-binding domain"/>
    <property type="match status" value="1"/>
</dbReference>
<reference evidence="2 3" key="1">
    <citation type="submission" date="2011-01" db="EMBL/GenBank/DDBJ databases">
        <authorList>
            <person name="Muzny D."/>
            <person name="Qin X."/>
            <person name="Deng J."/>
            <person name="Jiang H."/>
            <person name="Liu Y."/>
            <person name="Qu J."/>
            <person name="Song X.-Z."/>
            <person name="Zhang L."/>
            <person name="Thornton R."/>
            <person name="Coyle M."/>
            <person name="Francisco L."/>
            <person name="Jackson L."/>
            <person name="Javaid M."/>
            <person name="Korchina V."/>
            <person name="Kovar C."/>
            <person name="Mata R."/>
            <person name="Mathew T."/>
            <person name="Ngo R."/>
            <person name="Nguyen L."/>
            <person name="Nguyen N."/>
            <person name="Okwuonu G."/>
            <person name="Ongeri F."/>
            <person name="Pham C."/>
            <person name="Simmons D."/>
            <person name="Wilczek-Boney K."/>
            <person name="Hale W."/>
            <person name="Jakkamsetti A."/>
            <person name="Pham P."/>
            <person name="Ruth R."/>
            <person name="San Lucas F."/>
            <person name="Warren J."/>
            <person name="Zhang J."/>
            <person name="Zhao Z."/>
            <person name="Zhou C."/>
            <person name="Zhu D."/>
            <person name="Lee S."/>
            <person name="Bess C."/>
            <person name="Blankenburg K."/>
            <person name="Forbes L."/>
            <person name="Fu Q."/>
            <person name="Gubbala S."/>
            <person name="Hirani K."/>
            <person name="Jayaseelan J.C."/>
            <person name="Lara F."/>
            <person name="Munidasa M."/>
            <person name="Palculict T."/>
            <person name="Patil S."/>
            <person name="Pu L.-L."/>
            <person name="Saada N."/>
            <person name="Tang L."/>
            <person name="Weissenberger G."/>
            <person name="Zhu Y."/>
            <person name="Hemphill L."/>
            <person name="Shang Y."/>
            <person name="Youmans B."/>
            <person name="Ayvaz T."/>
            <person name="Ross M."/>
            <person name="Santibanez J."/>
            <person name="Aqrawi P."/>
            <person name="Gross S."/>
            <person name="Joshi V."/>
            <person name="Fowler G."/>
            <person name="Nazareth L."/>
            <person name="Reid J."/>
            <person name="Worley K."/>
            <person name="Petrosino J."/>
            <person name="Highlander S."/>
            <person name="Gibbs R."/>
        </authorList>
    </citation>
    <scope>NUCLEOTIDE SEQUENCE [LARGE SCALE GENOMIC DNA]</scope>
    <source>
        <strain evidence="2 3">ATCC 25976</strain>
    </source>
</reference>
<evidence type="ECO:0000313" key="2">
    <source>
        <dbReference type="EMBL" id="EFX91785.1"/>
    </source>
</evidence>
<comment type="caution">
    <text evidence="2">The sequence shown here is derived from an EMBL/GenBank/DDBJ whole genome shotgun (WGS) entry which is preliminary data.</text>
</comment>